<dbReference type="Proteomes" id="UP000001660">
    <property type="component" value="Chromosome"/>
</dbReference>
<proteinExistence type="predicted"/>
<keyword evidence="4" id="KW-1185">Reference proteome</keyword>
<feature type="region of interest" description="Disordered" evidence="1">
    <location>
        <begin position="37"/>
        <end position="58"/>
    </location>
</feature>
<reference evidence="3 4" key="1">
    <citation type="journal article" date="2010" name="Proc. Natl. Acad. Sci. U.S.A.">
        <title>A Nitrospira metagenome illuminates the physiology and evolution of globally important nitrite-oxidizing bacteria.</title>
        <authorList>
            <person name="Lucker S."/>
            <person name="Wagner M."/>
            <person name="Maixner F."/>
            <person name="Pelletier E."/>
            <person name="Koch H."/>
            <person name="Vacherie B."/>
            <person name="Rattei T."/>
            <person name="Sinninghe Damste J."/>
            <person name="Spieck E."/>
            <person name="Le Paslier D."/>
            <person name="Daims H."/>
        </authorList>
    </citation>
    <scope>NUCLEOTIDE SEQUENCE [LARGE SCALE GENOMIC DNA]</scope>
</reference>
<accession>D8PCP7</accession>
<evidence type="ECO:0000256" key="1">
    <source>
        <dbReference type="SAM" id="MobiDB-lite"/>
    </source>
</evidence>
<dbReference type="EMBL" id="FP929003">
    <property type="protein sequence ID" value="CBK41006.1"/>
    <property type="molecule type" value="Genomic_DNA"/>
</dbReference>
<name>D8PCP7_9BACT</name>
<organism evidence="3 4">
    <name type="scientific">Nitrospira defluvii</name>
    <dbReference type="NCBI Taxonomy" id="330214"/>
    <lineage>
        <taxon>Bacteria</taxon>
        <taxon>Pseudomonadati</taxon>
        <taxon>Nitrospirota</taxon>
        <taxon>Nitrospiria</taxon>
        <taxon>Nitrospirales</taxon>
        <taxon>Nitrospiraceae</taxon>
        <taxon>Nitrospira</taxon>
    </lineage>
</organism>
<sequence>MTPEEFFMYLIIALVIIAPIGARLYRRLTLNRTTQMLRDQLKQSQGPRTTTPPAEPPR</sequence>
<protein>
    <submittedName>
        <fullName evidence="3">Uncharacterized protein</fullName>
    </submittedName>
</protein>
<evidence type="ECO:0000256" key="2">
    <source>
        <dbReference type="SAM" id="Phobius"/>
    </source>
</evidence>
<keyword evidence="2" id="KW-1133">Transmembrane helix</keyword>
<evidence type="ECO:0000313" key="3">
    <source>
        <dbReference type="EMBL" id="CBK41006.1"/>
    </source>
</evidence>
<dbReference type="STRING" id="330214.NIDE1250"/>
<feature type="transmembrane region" description="Helical" evidence="2">
    <location>
        <begin position="6"/>
        <end position="25"/>
    </location>
</feature>
<dbReference type="KEGG" id="nde:NIDE1250"/>
<dbReference type="HOGENOM" id="CLU_2970875_0_0_0"/>
<keyword evidence="2" id="KW-0812">Transmembrane</keyword>
<gene>
    <name evidence="3" type="ORF">NIDE1250</name>
</gene>
<evidence type="ECO:0000313" key="4">
    <source>
        <dbReference type="Proteomes" id="UP000001660"/>
    </source>
</evidence>
<dbReference type="AlphaFoldDB" id="D8PCP7"/>
<keyword evidence="2" id="KW-0472">Membrane</keyword>